<accession>A0ABS6XB28</accession>
<name>A0ABS6XB28_9BACT</name>
<dbReference type="EMBL" id="JAHWXQ010000002">
    <property type="protein sequence ID" value="MBW3364854.1"/>
    <property type="molecule type" value="Genomic_DNA"/>
</dbReference>
<sequence length="108" mass="12908">MDSKDLEDWDEARYLELNSYFRVRIQILLDADPHIKQLMEEQQSLQLSDLINQLSVEDQQLWHEFLQLDSIKLHIDMRNHLEGKGTPYNPRDGFASSDDEDEDRPHVW</sequence>
<comment type="caution">
    <text evidence="2">The sequence shown here is derived from an EMBL/GenBank/DDBJ whole genome shotgun (WGS) entry which is preliminary data.</text>
</comment>
<reference evidence="2 3" key="1">
    <citation type="submission" date="2021-07" db="EMBL/GenBank/DDBJ databases">
        <authorList>
            <person name="Kim M.K."/>
        </authorList>
    </citation>
    <scope>NUCLEOTIDE SEQUENCE [LARGE SCALE GENOMIC DNA]</scope>
    <source>
        <strain evidence="2 3">HLY7-15</strain>
    </source>
</reference>
<feature type="region of interest" description="Disordered" evidence="1">
    <location>
        <begin position="82"/>
        <end position="108"/>
    </location>
</feature>
<evidence type="ECO:0000256" key="1">
    <source>
        <dbReference type="SAM" id="MobiDB-lite"/>
    </source>
</evidence>
<gene>
    <name evidence="2" type="ORF">KYK27_07360</name>
</gene>
<evidence type="ECO:0000313" key="2">
    <source>
        <dbReference type="EMBL" id="MBW3364854.1"/>
    </source>
</evidence>
<organism evidence="2 3">
    <name type="scientific">Pontibacter populi</name>
    <dbReference type="NCBI Taxonomy" id="890055"/>
    <lineage>
        <taxon>Bacteria</taxon>
        <taxon>Pseudomonadati</taxon>
        <taxon>Bacteroidota</taxon>
        <taxon>Cytophagia</taxon>
        <taxon>Cytophagales</taxon>
        <taxon>Hymenobacteraceae</taxon>
        <taxon>Pontibacter</taxon>
    </lineage>
</organism>
<dbReference type="RefSeq" id="WP_199109396.1">
    <property type="nucleotide sequence ID" value="NZ_JAHWXQ010000002.1"/>
</dbReference>
<dbReference type="Proteomes" id="UP000774935">
    <property type="component" value="Unassembled WGS sequence"/>
</dbReference>
<keyword evidence="3" id="KW-1185">Reference proteome</keyword>
<proteinExistence type="predicted"/>
<protein>
    <submittedName>
        <fullName evidence="2">Uncharacterized protein</fullName>
    </submittedName>
</protein>
<evidence type="ECO:0000313" key="3">
    <source>
        <dbReference type="Proteomes" id="UP000774935"/>
    </source>
</evidence>